<evidence type="ECO:0000259" key="3">
    <source>
        <dbReference type="PROSITE" id="PS50943"/>
    </source>
</evidence>
<dbReference type="InterPro" id="IPR052345">
    <property type="entry name" value="Rad_response_metalloprotease"/>
</dbReference>
<dbReference type="InterPro" id="IPR010359">
    <property type="entry name" value="IrrE_HExxH"/>
</dbReference>
<evidence type="ECO:0000313" key="5">
    <source>
        <dbReference type="Proteomes" id="UP000198583"/>
    </source>
</evidence>
<organism evidence="4 5">
    <name type="scientific">Lentzea waywayandensis</name>
    <dbReference type="NCBI Taxonomy" id="84724"/>
    <lineage>
        <taxon>Bacteria</taxon>
        <taxon>Bacillati</taxon>
        <taxon>Actinomycetota</taxon>
        <taxon>Actinomycetes</taxon>
        <taxon>Pseudonocardiales</taxon>
        <taxon>Pseudonocardiaceae</taxon>
        <taxon>Lentzea</taxon>
    </lineage>
</organism>
<dbReference type="AlphaFoldDB" id="A0A1I6EX71"/>
<dbReference type="SUPFAM" id="SSF47413">
    <property type="entry name" value="lambda repressor-like DNA-binding domains"/>
    <property type="match status" value="1"/>
</dbReference>
<evidence type="ECO:0000256" key="1">
    <source>
        <dbReference type="ARBA" id="ARBA00007227"/>
    </source>
</evidence>
<dbReference type="CDD" id="cd00093">
    <property type="entry name" value="HTH_XRE"/>
    <property type="match status" value="1"/>
</dbReference>
<dbReference type="Pfam" id="PF06114">
    <property type="entry name" value="Peptidase_M78"/>
    <property type="match status" value="1"/>
</dbReference>
<dbReference type="RefSeq" id="WP_177320560.1">
    <property type="nucleotide sequence ID" value="NZ_FOYL01000006.1"/>
</dbReference>
<dbReference type="EMBL" id="FOYL01000006">
    <property type="protein sequence ID" value="SFR22162.1"/>
    <property type="molecule type" value="Genomic_DNA"/>
</dbReference>
<dbReference type="PANTHER" id="PTHR43236:SF1">
    <property type="entry name" value="BLL7220 PROTEIN"/>
    <property type="match status" value="1"/>
</dbReference>
<dbReference type="Gene3D" id="1.10.10.2910">
    <property type="match status" value="1"/>
</dbReference>
<dbReference type="PROSITE" id="PS50943">
    <property type="entry name" value="HTH_CROC1"/>
    <property type="match status" value="1"/>
</dbReference>
<name>A0A1I6EX71_9PSEU</name>
<gene>
    <name evidence="4" type="ORF">SAMN04488564_10683</name>
</gene>
<sequence length="393" mass="43334">MKKTDQPQLLLLQPSKTSAPTPADVAVAFDPARLTQARQLKGWTKKDVADELRVTPAAVGQYEAGVARPRPDVLLRLAEVLDVPLAFFAAGRPKAQLDASGTHFRSLRSTRLFQRDKAVAFAAQVWELTHALERWVQLPVIDVPGFAGGEVTSSNETAADPARAAQELREYWGLGQGPIAHLVRLLESRGIVVAMLPFERAEAARIAAFSTSRLPRPQIVLTPDRADDVYWYRFSTAHELGHLVLHGDTAPGDQQHEREADAFAAEFLTPRASIGPELPSRVDFTTLARLQTTWGVSVKSLLYRCRELGLFSAPTASRAYQRLNQLRAQDLFADEPIGRYPGEKPVLLKQAFELATQHGASLVGLASELAWPVDRVQELLGLRSDRPTLRLVP</sequence>
<accession>A0A1I6EX71</accession>
<dbReference type="InterPro" id="IPR001387">
    <property type="entry name" value="Cro/C1-type_HTH"/>
</dbReference>
<dbReference type="PANTHER" id="PTHR43236">
    <property type="entry name" value="ANTITOXIN HIGA1"/>
    <property type="match status" value="1"/>
</dbReference>
<evidence type="ECO:0000313" key="4">
    <source>
        <dbReference type="EMBL" id="SFR22162.1"/>
    </source>
</evidence>
<protein>
    <submittedName>
        <fullName evidence="4">Zn-dependent peptidase ImmA, M78 family</fullName>
    </submittedName>
</protein>
<dbReference type="GO" id="GO:0003677">
    <property type="term" value="F:DNA binding"/>
    <property type="evidence" value="ECO:0007669"/>
    <property type="project" value="InterPro"/>
</dbReference>
<proteinExistence type="inferred from homology"/>
<dbReference type="Proteomes" id="UP000198583">
    <property type="component" value="Unassembled WGS sequence"/>
</dbReference>
<comment type="similarity">
    <text evidence="1">Belongs to the short-chain fatty acyl-CoA assimilation regulator (ScfR) family.</text>
</comment>
<dbReference type="Pfam" id="PF01381">
    <property type="entry name" value="HTH_3"/>
    <property type="match status" value="1"/>
</dbReference>
<feature type="domain" description="HTH cro/C1-type" evidence="3">
    <location>
        <begin position="34"/>
        <end position="88"/>
    </location>
</feature>
<dbReference type="InterPro" id="IPR010982">
    <property type="entry name" value="Lambda_DNA-bd_dom_sf"/>
</dbReference>
<reference evidence="5" key="1">
    <citation type="submission" date="2016-10" db="EMBL/GenBank/DDBJ databases">
        <authorList>
            <person name="Varghese N."/>
            <person name="Submissions S."/>
        </authorList>
    </citation>
    <scope>NUCLEOTIDE SEQUENCE [LARGE SCALE GENOMIC DNA]</scope>
    <source>
        <strain evidence="5">DSM 44232</strain>
    </source>
</reference>
<evidence type="ECO:0000256" key="2">
    <source>
        <dbReference type="SAM" id="MobiDB-lite"/>
    </source>
</evidence>
<dbReference type="SMART" id="SM00530">
    <property type="entry name" value="HTH_XRE"/>
    <property type="match status" value="1"/>
</dbReference>
<feature type="region of interest" description="Disordered" evidence="2">
    <location>
        <begin position="1"/>
        <end position="20"/>
    </location>
</feature>
<keyword evidence="5" id="KW-1185">Reference proteome</keyword>
<dbReference type="STRING" id="84724.SAMN04488564_10683"/>
<dbReference type="Gene3D" id="1.10.260.40">
    <property type="entry name" value="lambda repressor-like DNA-binding domains"/>
    <property type="match status" value="1"/>
</dbReference>